<reference evidence="4 5" key="1">
    <citation type="submission" date="2016-10" db="EMBL/GenBank/DDBJ databases">
        <authorList>
            <person name="de Groot N.N."/>
        </authorList>
    </citation>
    <scope>NUCLEOTIDE SEQUENCE [LARGE SCALE GENOMIC DNA]</scope>
    <source>
        <strain evidence="4 5">DSM 24015</strain>
    </source>
</reference>
<evidence type="ECO:0000313" key="4">
    <source>
        <dbReference type="EMBL" id="SDE22260.1"/>
    </source>
</evidence>
<sequence>MLKLSDKTLNFVYSIGASVVIIGAFFKMTHTTFGGLVNPTYVLGAGLITEAFIFLLYAFNPPVVEEKYAWENVYPELLDANAEPKARKAVSHQVEEIKQLETSLSEKLDKMLAEAKVDVSLFERLKSGIDNFSSAVDQINSTVDVSQSTQKYNDQLALAASHLENMNALYAIQLEHGRSETELHKKYVLDLQKSAEQSEKFNQELDSLTANLNNLNRVYGGMLTAMKG</sequence>
<dbReference type="InterPro" id="IPR019852">
    <property type="entry name" value="Motility-assoc_prot_GldL"/>
</dbReference>
<dbReference type="RefSeq" id="WP_092736210.1">
    <property type="nucleotide sequence ID" value="NZ_FNAS01000005.1"/>
</dbReference>
<dbReference type="EMBL" id="FNAS01000005">
    <property type="protein sequence ID" value="SDE22260.1"/>
    <property type="molecule type" value="Genomic_DNA"/>
</dbReference>
<proteinExistence type="predicted"/>
<organism evidence="4 5">
    <name type="scientific">Riemerella columbipharyngis</name>
    <dbReference type="NCBI Taxonomy" id="1071918"/>
    <lineage>
        <taxon>Bacteria</taxon>
        <taxon>Pseudomonadati</taxon>
        <taxon>Bacteroidota</taxon>
        <taxon>Flavobacteriia</taxon>
        <taxon>Flavobacteriales</taxon>
        <taxon>Weeksellaceae</taxon>
        <taxon>Riemerella</taxon>
    </lineage>
</organism>
<dbReference type="InterPro" id="IPR055087">
    <property type="entry name" value="GldL-like_N"/>
</dbReference>
<feature type="transmembrane region" description="Helical" evidence="2">
    <location>
        <begin position="41"/>
        <end position="59"/>
    </location>
</feature>
<dbReference type="Pfam" id="PF22827">
    <property type="entry name" value="GldL_N"/>
    <property type="match status" value="1"/>
</dbReference>
<gene>
    <name evidence="4" type="ORF">SAMN05421544_10531</name>
</gene>
<dbReference type="NCBIfam" id="TIGR03513">
    <property type="entry name" value="GldL_gliding"/>
    <property type="match status" value="1"/>
</dbReference>
<keyword evidence="2" id="KW-0472">Membrane</keyword>
<evidence type="ECO:0000313" key="5">
    <source>
        <dbReference type="Proteomes" id="UP000198517"/>
    </source>
</evidence>
<keyword evidence="2" id="KW-0812">Transmembrane</keyword>
<dbReference type="STRING" id="1071918.SAMN05421544_10531"/>
<keyword evidence="1" id="KW-0175">Coiled coil</keyword>
<feature type="transmembrane region" description="Helical" evidence="2">
    <location>
        <begin position="12"/>
        <end position="29"/>
    </location>
</feature>
<protein>
    <submittedName>
        <fullName evidence="4">Gliding motility-associated protein GldL</fullName>
    </submittedName>
</protein>
<dbReference type="AlphaFoldDB" id="A0A1G7B5X4"/>
<keyword evidence="2" id="KW-1133">Transmembrane helix</keyword>
<dbReference type="OrthoDB" id="1466660at2"/>
<evidence type="ECO:0000259" key="3">
    <source>
        <dbReference type="Pfam" id="PF22827"/>
    </source>
</evidence>
<evidence type="ECO:0000256" key="2">
    <source>
        <dbReference type="SAM" id="Phobius"/>
    </source>
</evidence>
<feature type="domain" description="Gliding motility protein GldL-like N-terminal" evidence="3">
    <location>
        <begin position="12"/>
        <end position="79"/>
    </location>
</feature>
<evidence type="ECO:0000256" key="1">
    <source>
        <dbReference type="SAM" id="Coils"/>
    </source>
</evidence>
<feature type="coiled-coil region" evidence="1">
    <location>
        <begin position="191"/>
        <end position="218"/>
    </location>
</feature>
<accession>A0A1G7B5X4</accession>
<keyword evidence="5" id="KW-1185">Reference proteome</keyword>
<name>A0A1G7B5X4_9FLAO</name>
<dbReference type="Proteomes" id="UP000198517">
    <property type="component" value="Unassembled WGS sequence"/>
</dbReference>